<dbReference type="NCBIfam" id="NF009487">
    <property type="entry name" value="PRK12849.1"/>
    <property type="match status" value="1"/>
</dbReference>
<dbReference type="CDD" id="cd03344">
    <property type="entry name" value="GroEL"/>
    <property type="match status" value="1"/>
</dbReference>
<evidence type="ECO:0000256" key="1">
    <source>
        <dbReference type="ARBA" id="ARBA00006607"/>
    </source>
</evidence>
<keyword evidence="2" id="KW-0143">Chaperone</keyword>
<dbReference type="NCBIfam" id="TIGR02348">
    <property type="entry name" value="GroEL"/>
    <property type="match status" value="1"/>
</dbReference>
<comment type="similarity">
    <text evidence="1 3">Belongs to the chaperonin (HSP60) family.</text>
</comment>
<dbReference type="NCBIfam" id="NF000592">
    <property type="entry name" value="PRK00013.1"/>
    <property type="match status" value="1"/>
</dbReference>
<dbReference type="GO" id="GO:0005524">
    <property type="term" value="F:ATP binding"/>
    <property type="evidence" value="ECO:0007669"/>
    <property type="project" value="InterPro"/>
</dbReference>
<evidence type="ECO:0000313" key="6">
    <source>
        <dbReference type="EMBL" id="TVZ00768.1"/>
    </source>
</evidence>
<evidence type="ECO:0000256" key="5">
    <source>
        <dbReference type="SAM" id="MobiDB-lite"/>
    </source>
</evidence>
<dbReference type="AlphaFoldDB" id="A0A6P2BPJ4"/>
<dbReference type="NCBIfam" id="NF009488">
    <property type="entry name" value="PRK12850.1"/>
    <property type="match status" value="1"/>
</dbReference>
<dbReference type="FunFam" id="3.50.7.10:FF:000001">
    <property type="entry name" value="60 kDa chaperonin"/>
    <property type="match status" value="1"/>
</dbReference>
<dbReference type="Gene3D" id="3.50.7.10">
    <property type="entry name" value="GroEL"/>
    <property type="match status" value="1"/>
</dbReference>
<dbReference type="GO" id="GO:0140662">
    <property type="term" value="F:ATP-dependent protein folding chaperone"/>
    <property type="evidence" value="ECO:0007669"/>
    <property type="project" value="InterPro"/>
</dbReference>
<dbReference type="GO" id="GO:0042026">
    <property type="term" value="P:protein refolding"/>
    <property type="evidence" value="ECO:0007669"/>
    <property type="project" value="InterPro"/>
</dbReference>
<dbReference type="GO" id="GO:0009408">
    <property type="term" value="P:response to heat"/>
    <property type="evidence" value="ECO:0007669"/>
    <property type="project" value="UniProtKB-ARBA"/>
</dbReference>
<protein>
    <recommendedName>
        <fullName evidence="4">60 kDa chaperonin</fullName>
    </recommendedName>
</protein>
<dbReference type="PRINTS" id="PR00298">
    <property type="entry name" value="CHAPERONIN60"/>
</dbReference>
<gene>
    <name evidence="6" type="primary">groL</name>
    <name evidence="6" type="ORF">EAS64_36045</name>
</gene>
<dbReference type="SUPFAM" id="SSF52029">
    <property type="entry name" value="GroEL apical domain-like"/>
    <property type="match status" value="1"/>
</dbReference>
<evidence type="ECO:0000313" key="7">
    <source>
        <dbReference type="Proteomes" id="UP000460272"/>
    </source>
</evidence>
<accession>A0A6P2BPJ4</accession>
<proteinExistence type="inferred from homology"/>
<keyword evidence="7" id="KW-1185">Reference proteome</keyword>
<comment type="subunit">
    <text evidence="4">Forms a cylinder of 14 subunits composed of two heptameric rings stacked back-to-back. Interacts with the co-chaperonin GroES.</text>
</comment>
<dbReference type="Gene3D" id="1.10.560.10">
    <property type="entry name" value="GroEL-like equatorial domain"/>
    <property type="match status" value="1"/>
</dbReference>
<sequence>MAKELRFGGEARALLLAGVDQLAEAVKSTLGPKGRNVILEKITGSPVVTNDGVTIAREIYLKNQFENMGAQLVKEAAIKTNDVVGDGTTTATVLAQAMIREGMRAIDGGANPVLVKRGIDLAIGRLDEYLESVAHPVETEEDYRRVAAISANDDYTVGAVIAKALHTVGDAGIVTVEDSPAPGLGVEFVEGFQFDNGYLSPYLVTSPASLEAVLDDPYILLCSEKITKVQQLMPLLDKVMRAPRPLVIIAENVEGTALSMLVHNHVNGIFQCVAVRAPGFGDRRLHKLEDIAALTGGAVYSKHSGFSLETMTTEHLGRARQVRVTADNTAIIGGGGSSEAVDFRLGQLRAELERATFGIDEDVLTERIGALSGKVAVIRVGAPTSAELKEVRHRVEDALSATRAAMAEGIVAGGGSALLHSVGALDGVSSDADVTGDYAIGVEIVRRALPEPATLIAANAGYDAATVVSESAKLGADEGFDALSGRHGDMVAMGIVDPLRVVRSALANGASVAGLLLTTNTLVAEEQTPWGGSPALMTEYGSLDEGLHQPSPDSSTPQSLGLGPSVG</sequence>
<name>A0A6P2BPJ4_9ACTN</name>
<dbReference type="Gene3D" id="3.30.260.10">
    <property type="entry name" value="TCP-1-like chaperonin intermediate domain"/>
    <property type="match status" value="1"/>
</dbReference>
<dbReference type="InterPro" id="IPR002423">
    <property type="entry name" value="Cpn60/GroEL/TCP-1"/>
</dbReference>
<organism evidence="6 7">
    <name type="scientific">Trebonia kvetii</name>
    <dbReference type="NCBI Taxonomy" id="2480626"/>
    <lineage>
        <taxon>Bacteria</taxon>
        <taxon>Bacillati</taxon>
        <taxon>Actinomycetota</taxon>
        <taxon>Actinomycetes</taxon>
        <taxon>Streptosporangiales</taxon>
        <taxon>Treboniaceae</taxon>
        <taxon>Trebonia</taxon>
    </lineage>
</organism>
<dbReference type="PANTHER" id="PTHR45633">
    <property type="entry name" value="60 KDA HEAT SHOCK PROTEIN, MITOCHONDRIAL"/>
    <property type="match status" value="1"/>
</dbReference>
<dbReference type="SUPFAM" id="SSF48592">
    <property type="entry name" value="GroEL equatorial domain-like"/>
    <property type="match status" value="1"/>
</dbReference>
<dbReference type="RefSeq" id="WP_145860493.1">
    <property type="nucleotide sequence ID" value="NZ_RPFW01000008.1"/>
</dbReference>
<dbReference type="EMBL" id="RPFW01000008">
    <property type="protein sequence ID" value="TVZ00768.1"/>
    <property type="molecule type" value="Genomic_DNA"/>
</dbReference>
<evidence type="ECO:0000256" key="3">
    <source>
        <dbReference type="RuleBase" id="RU000418"/>
    </source>
</evidence>
<dbReference type="SUPFAM" id="SSF54849">
    <property type="entry name" value="GroEL-intermediate domain like"/>
    <property type="match status" value="1"/>
</dbReference>
<dbReference type="InterPro" id="IPR027413">
    <property type="entry name" value="GROEL-like_equatorial_sf"/>
</dbReference>
<reference evidence="6 7" key="1">
    <citation type="submission" date="2018-11" db="EMBL/GenBank/DDBJ databases">
        <title>Trebonia kvetii gen.nov., sp.nov., a novel acidophilic actinobacterium, and proposal of the new actinobacterial family Treboniaceae fam. nov.</title>
        <authorList>
            <person name="Rapoport D."/>
            <person name="Sagova-Mareckova M."/>
            <person name="Sedlacek I."/>
            <person name="Provaznik J."/>
            <person name="Kralova S."/>
            <person name="Pavlinic D."/>
            <person name="Benes V."/>
            <person name="Kopecky J."/>
        </authorList>
    </citation>
    <scope>NUCLEOTIDE SEQUENCE [LARGE SCALE GENOMIC DNA]</scope>
    <source>
        <strain evidence="6 7">15Tr583</strain>
    </source>
</reference>
<dbReference type="InterPro" id="IPR001844">
    <property type="entry name" value="Cpn60/GroEL"/>
</dbReference>
<feature type="region of interest" description="Disordered" evidence="5">
    <location>
        <begin position="528"/>
        <end position="567"/>
    </location>
</feature>
<evidence type="ECO:0000256" key="4">
    <source>
        <dbReference type="RuleBase" id="RU000419"/>
    </source>
</evidence>
<dbReference type="OrthoDB" id="9766614at2"/>
<dbReference type="Pfam" id="PF00118">
    <property type="entry name" value="Cpn60_TCP1"/>
    <property type="match status" value="1"/>
</dbReference>
<dbReference type="NCBIfam" id="NF009489">
    <property type="entry name" value="PRK12851.1"/>
    <property type="match status" value="1"/>
</dbReference>
<dbReference type="InterPro" id="IPR027409">
    <property type="entry name" value="GroEL-like_apical_dom_sf"/>
</dbReference>
<dbReference type="Proteomes" id="UP000460272">
    <property type="component" value="Unassembled WGS sequence"/>
</dbReference>
<comment type="function">
    <text evidence="4">Together with its co-chaperonin GroES, plays an essential role in assisting protein folding. The GroEL-GroES system forms a nano-cage that allows encapsulation of the non-native substrate proteins and provides a physical environment optimized to promote and accelerate protein folding.</text>
</comment>
<evidence type="ECO:0000256" key="2">
    <source>
        <dbReference type="ARBA" id="ARBA00023186"/>
    </source>
</evidence>
<dbReference type="InterPro" id="IPR027410">
    <property type="entry name" value="TCP-1-like_intermed_sf"/>
</dbReference>
<comment type="caution">
    <text evidence="6">The sequence shown here is derived from an EMBL/GenBank/DDBJ whole genome shotgun (WGS) entry which is preliminary data.</text>
</comment>